<evidence type="ECO:0000313" key="2">
    <source>
        <dbReference type="Proteomes" id="UP000807825"/>
    </source>
</evidence>
<name>A0A9D6Z7A5_9BACT</name>
<accession>A0A9D6Z7A5</accession>
<dbReference type="Proteomes" id="UP000807825">
    <property type="component" value="Unassembled WGS sequence"/>
</dbReference>
<dbReference type="AlphaFoldDB" id="A0A9D6Z7A5"/>
<gene>
    <name evidence="1" type="ORF">HY912_15645</name>
</gene>
<evidence type="ECO:0000313" key="1">
    <source>
        <dbReference type="EMBL" id="MBI5250921.1"/>
    </source>
</evidence>
<organism evidence="1 2">
    <name type="scientific">Desulfomonile tiedjei</name>
    <dbReference type="NCBI Taxonomy" id="2358"/>
    <lineage>
        <taxon>Bacteria</taxon>
        <taxon>Pseudomonadati</taxon>
        <taxon>Thermodesulfobacteriota</taxon>
        <taxon>Desulfomonilia</taxon>
        <taxon>Desulfomonilales</taxon>
        <taxon>Desulfomonilaceae</taxon>
        <taxon>Desulfomonile</taxon>
    </lineage>
</organism>
<sequence length="127" mass="13746">MDYKIDRSLLESKSTEEILLILREERDDYTPEALEAFEEILAERGVPGSASPGLSPGKSAVRSASGLNATGDVLIRRPSDAVRVLNELLSGVLSGSIDPKVAEVSTNLVMAILRAMEQELMTEAEED</sequence>
<dbReference type="EMBL" id="JACRDE010000408">
    <property type="protein sequence ID" value="MBI5250921.1"/>
    <property type="molecule type" value="Genomic_DNA"/>
</dbReference>
<reference evidence="1" key="1">
    <citation type="submission" date="2020-07" db="EMBL/GenBank/DDBJ databases">
        <title>Huge and variable diversity of episymbiotic CPR bacteria and DPANN archaea in groundwater ecosystems.</title>
        <authorList>
            <person name="He C.Y."/>
            <person name="Keren R."/>
            <person name="Whittaker M."/>
            <person name="Farag I.F."/>
            <person name="Doudna J."/>
            <person name="Cate J.H.D."/>
            <person name="Banfield J.F."/>
        </authorList>
    </citation>
    <scope>NUCLEOTIDE SEQUENCE</scope>
    <source>
        <strain evidence="1">NC_groundwater_1664_Pr3_B-0.1um_52_9</strain>
    </source>
</reference>
<comment type="caution">
    <text evidence="1">The sequence shown here is derived from an EMBL/GenBank/DDBJ whole genome shotgun (WGS) entry which is preliminary data.</text>
</comment>
<protein>
    <submittedName>
        <fullName evidence="1">Uncharacterized protein</fullName>
    </submittedName>
</protein>
<proteinExistence type="predicted"/>